<evidence type="ECO:0000256" key="1">
    <source>
        <dbReference type="SAM" id="Phobius"/>
    </source>
</evidence>
<feature type="transmembrane region" description="Helical" evidence="1">
    <location>
        <begin position="113"/>
        <end position="133"/>
    </location>
</feature>
<reference evidence="2 3" key="1">
    <citation type="submission" date="2019-06" db="EMBL/GenBank/DDBJ databases">
        <title>Sequencing the genomes of 1000 actinobacteria strains.</title>
        <authorList>
            <person name="Klenk H.-P."/>
        </authorList>
    </citation>
    <scope>NUCLEOTIDE SEQUENCE [LARGE SCALE GENOMIC DNA]</scope>
    <source>
        <strain evidence="2 3">DSM 44826</strain>
    </source>
</reference>
<dbReference type="EMBL" id="VIWT01000001">
    <property type="protein sequence ID" value="TWF98715.1"/>
    <property type="molecule type" value="Genomic_DNA"/>
</dbReference>
<feature type="transmembrane region" description="Helical" evidence="1">
    <location>
        <begin position="182"/>
        <end position="205"/>
    </location>
</feature>
<evidence type="ECO:0000313" key="3">
    <source>
        <dbReference type="Proteomes" id="UP000317940"/>
    </source>
</evidence>
<organism evidence="2 3">
    <name type="scientific">Kitasatospora viridis</name>
    <dbReference type="NCBI Taxonomy" id="281105"/>
    <lineage>
        <taxon>Bacteria</taxon>
        <taxon>Bacillati</taxon>
        <taxon>Actinomycetota</taxon>
        <taxon>Actinomycetes</taxon>
        <taxon>Kitasatosporales</taxon>
        <taxon>Streptomycetaceae</taxon>
        <taxon>Kitasatospora</taxon>
    </lineage>
</organism>
<evidence type="ECO:0008006" key="4">
    <source>
        <dbReference type="Google" id="ProtNLM"/>
    </source>
</evidence>
<gene>
    <name evidence="2" type="ORF">FHX73_112537</name>
</gene>
<dbReference type="AlphaFoldDB" id="A0A561UH95"/>
<name>A0A561UH95_9ACTN</name>
<dbReference type="NCBIfam" id="NF041646">
    <property type="entry name" value="VC0807_fam"/>
    <property type="match status" value="1"/>
</dbReference>
<keyword evidence="3" id="KW-1185">Reference proteome</keyword>
<feature type="transmembrane region" description="Helical" evidence="1">
    <location>
        <begin position="211"/>
        <end position="230"/>
    </location>
</feature>
<accession>A0A561UH95</accession>
<keyword evidence="1" id="KW-0472">Membrane</keyword>
<feature type="transmembrane region" description="Helical" evidence="1">
    <location>
        <begin position="60"/>
        <end position="81"/>
    </location>
</feature>
<sequence length="248" mass="25879">MMSTTELPVQQAQQTQQAEQAEPAAAVKARNPLVEALLPLVVDVALPLAAYYAARGFGVGLVPALIVSSVIPAVRTIYGLLRSGKVNAFAALILGVNVVGLLTTFITGDPRLMIAKDGLVSSSIGIGILLSVLRGRPMMSVGLRPFLTKGDAAREAAFEALGHGSAGLAAAGSAAFRRAERVFSLVWGLALVLECAARVVGAYTLPLATMAWLPTVLLIGAIWLASMVTGPSTQRMKQLIAEYTKNGE</sequence>
<keyword evidence="1" id="KW-1133">Transmembrane helix</keyword>
<feature type="transmembrane region" description="Helical" evidence="1">
    <location>
        <begin position="88"/>
        <end position="107"/>
    </location>
</feature>
<keyword evidence="1" id="KW-0812">Transmembrane</keyword>
<evidence type="ECO:0000313" key="2">
    <source>
        <dbReference type="EMBL" id="TWF98715.1"/>
    </source>
</evidence>
<proteinExistence type="predicted"/>
<comment type="caution">
    <text evidence="2">The sequence shown here is derived from an EMBL/GenBank/DDBJ whole genome shotgun (WGS) entry which is preliminary data.</text>
</comment>
<dbReference type="Proteomes" id="UP000317940">
    <property type="component" value="Unassembled WGS sequence"/>
</dbReference>
<protein>
    <recommendedName>
        <fullName evidence="4">Intracellular septation protein A</fullName>
    </recommendedName>
</protein>